<dbReference type="PANTHER" id="PTHR33606:SF3">
    <property type="entry name" value="PROTEIN YCII"/>
    <property type="match status" value="1"/>
</dbReference>
<evidence type="ECO:0000259" key="2">
    <source>
        <dbReference type="Pfam" id="PF03795"/>
    </source>
</evidence>
<proteinExistence type="inferred from homology"/>
<evidence type="ECO:0000313" key="4">
    <source>
        <dbReference type="Proteomes" id="UP001247754"/>
    </source>
</evidence>
<protein>
    <submittedName>
        <fullName evidence="3">YciI family protein</fullName>
    </submittedName>
</protein>
<keyword evidence="4" id="KW-1185">Reference proteome</keyword>
<name>A0ABU1FEL6_9RHOB</name>
<accession>A0ABU1FEL6</accession>
<dbReference type="EMBL" id="JAVKPH010000034">
    <property type="protein sequence ID" value="MDR5654812.1"/>
    <property type="molecule type" value="Genomic_DNA"/>
</dbReference>
<dbReference type="InterPro" id="IPR011008">
    <property type="entry name" value="Dimeric_a/b-barrel"/>
</dbReference>
<dbReference type="Gene3D" id="3.30.70.1060">
    <property type="entry name" value="Dimeric alpha+beta barrel"/>
    <property type="match status" value="1"/>
</dbReference>
<dbReference type="SUPFAM" id="SSF54909">
    <property type="entry name" value="Dimeric alpha+beta barrel"/>
    <property type="match status" value="1"/>
</dbReference>
<feature type="domain" description="YCII-related" evidence="2">
    <location>
        <begin position="1"/>
        <end position="87"/>
    </location>
</feature>
<organism evidence="3 4">
    <name type="scientific">Ruixingdingia sedimenti</name>
    <dbReference type="NCBI Taxonomy" id="3073604"/>
    <lineage>
        <taxon>Bacteria</taxon>
        <taxon>Pseudomonadati</taxon>
        <taxon>Pseudomonadota</taxon>
        <taxon>Alphaproteobacteria</taxon>
        <taxon>Rhodobacterales</taxon>
        <taxon>Paracoccaceae</taxon>
        <taxon>Ruixingdingia</taxon>
    </lineage>
</organism>
<dbReference type="InterPro" id="IPR005545">
    <property type="entry name" value="YCII"/>
</dbReference>
<dbReference type="RefSeq" id="WP_310458957.1">
    <property type="nucleotide sequence ID" value="NZ_JAVKPH010000034.1"/>
</dbReference>
<evidence type="ECO:0000313" key="3">
    <source>
        <dbReference type="EMBL" id="MDR5654812.1"/>
    </source>
</evidence>
<reference evidence="3 4" key="1">
    <citation type="submission" date="2023-09" db="EMBL/GenBank/DDBJ databases">
        <title>Xinfangfangia sedmenti sp. nov., isolated the sedment.</title>
        <authorList>
            <person name="Xu L."/>
        </authorList>
    </citation>
    <scope>NUCLEOTIDE SEQUENCE [LARGE SCALE GENOMIC DNA]</scope>
    <source>
        <strain evidence="3 4">LG-4</strain>
    </source>
</reference>
<evidence type="ECO:0000256" key="1">
    <source>
        <dbReference type="ARBA" id="ARBA00007689"/>
    </source>
</evidence>
<dbReference type="Pfam" id="PF03795">
    <property type="entry name" value="YCII"/>
    <property type="match status" value="1"/>
</dbReference>
<comment type="similarity">
    <text evidence="1">Belongs to the YciI family.</text>
</comment>
<dbReference type="PANTHER" id="PTHR33606">
    <property type="entry name" value="PROTEIN YCII"/>
    <property type="match status" value="1"/>
</dbReference>
<dbReference type="Proteomes" id="UP001247754">
    <property type="component" value="Unassembled WGS sequence"/>
</dbReference>
<dbReference type="InterPro" id="IPR051807">
    <property type="entry name" value="Sec-metab_biosynth-assoc"/>
</dbReference>
<gene>
    <name evidence="3" type="ORF">RGD00_19550</name>
</gene>
<sequence>MPYMIFTQDVEQGAEIRKQHLDAHLAYLEGRVEILIASGGLLNEEPRAIGAVILINVDTREEAEDFVHNDPFYKAGLFKTLVIQRWRQFYLHGRPDRGPFAPLAPH</sequence>
<comment type="caution">
    <text evidence="3">The sequence shown here is derived from an EMBL/GenBank/DDBJ whole genome shotgun (WGS) entry which is preliminary data.</text>
</comment>